<sequence>MSGKLKDATIGHKMNNFVSSKNDQRNEVYDAIPHTSPINTRIKENCLKKNYSSAPHFHLLSNPLTLKVTKEWCLYQRMTNQETKREDMLKLIQLLPSKMNTVSQKRILK</sequence>
<protein>
    <submittedName>
        <fullName evidence="1">CLUMA_CG002445, isoform A</fullName>
    </submittedName>
</protein>
<name>A0A1J1HKY5_9DIPT</name>
<proteinExistence type="predicted"/>
<gene>
    <name evidence="1" type="ORF">CLUMA_CG002445</name>
</gene>
<dbReference type="Proteomes" id="UP000183832">
    <property type="component" value="Unassembled WGS sequence"/>
</dbReference>
<dbReference type="AlphaFoldDB" id="A0A1J1HKY5"/>
<dbReference type="EMBL" id="CVRI01000009">
    <property type="protein sequence ID" value="CRK88595.1"/>
    <property type="molecule type" value="Genomic_DNA"/>
</dbReference>
<reference evidence="1 2" key="1">
    <citation type="submission" date="2015-04" db="EMBL/GenBank/DDBJ databases">
        <authorList>
            <person name="Syromyatnikov M.Y."/>
            <person name="Popov V.N."/>
        </authorList>
    </citation>
    <scope>NUCLEOTIDE SEQUENCE [LARGE SCALE GENOMIC DNA]</scope>
</reference>
<organism evidence="1 2">
    <name type="scientific">Clunio marinus</name>
    <dbReference type="NCBI Taxonomy" id="568069"/>
    <lineage>
        <taxon>Eukaryota</taxon>
        <taxon>Metazoa</taxon>
        <taxon>Ecdysozoa</taxon>
        <taxon>Arthropoda</taxon>
        <taxon>Hexapoda</taxon>
        <taxon>Insecta</taxon>
        <taxon>Pterygota</taxon>
        <taxon>Neoptera</taxon>
        <taxon>Endopterygota</taxon>
        <taxon>Diptera</taxon>
        <taxon>Nematocera</taxon>
        <taxon>Chironomoidea</taxon>
        <taxon>Chironomidae</taxon>
        <taxon>Clunio</taxon>
    </lineage>
</organism>
<evidence type="ECO:0000313" key="1">
    <source>
        <dbReference type="EMBL" id="CRK88595.1"/>
    </source>
</evidence>
<keyword evidence="2" id="KW-1185">Reference proteome</keyword>
<accession>A0A1J1HKY5</accession>
<evidence type="ECO:0000313" key="2">
    <source>
        <dbReference type="Proteomes" id="UP000183832"/>
    </source>
</evidence>